<evidence type="ECO:0000256" key="3">
    <source>
        <dbReference type="ARBA" id="ARBA00022786"/>
    </source>
</evidence>
<keyword evidence="3" id="KW-0833">Ubl conjugation pathway</keyword>
<dbReference type="Pfam" id="PF12861">
    <property type="entry name" value="zf-ANAPC11"/>
    <property type="match status" value="1"/>
</dbReference>
<accession>A0ABV0R319</accession>
<dbReference type="Proteomes" id="UP001434883">
    <property type="component" value="Unassembled WGS sequence"/>
</dbReference>
<evidence type="ECO:0000256" key="5">
    <source>
        <dbReference type="ARBA" id="ARBA00023306"/>
    </source>
</evidence>
<dbReference type="EMBL" id="JAHRIN010030476">
    <property type="protein sequence ID" value="MEQ2202056.1"/>
    <property type="molecule type" value="Genomic_DNA"/>
</dbReference>
<evidence type="ECO:0000256" key="2">
    <source>
        <dbReference type="ARBA" id="ARBA00022771"/>
    </source>
</evidence>
<dbReference type="Gene3D" id="3.30.40.10">
    <property type="entry name" value="Zinc/RING finger domain, C3HC4 (zinc finger)"/>
    <property type="match status" value="1"/>
</dbReference>
<dbReference type="SUPFAM" id="SSF57850">
    <property type="entry name" value="RING/U-box"/>
    <property type="match status" value="1"/>
</dbReference>
<name>A0ABV0R319_9TELE</name>
<dbReference type="PANTHER" id="PTHR11210">
    <property type="entry name" value="RING BOX"/>
    <property type="match status" value="1"/>
</dbReference>
<keyword evidence="5" id="KW-0131">Cell cycle</keyword>
<keyword evidence="1" id="KW-0479">Metal-binding</keyword>
<reference evidence="7 8" key="1">
    <citation type="submission" date="2021-06" db="EMBL/GenBank/DDBJ databases">
        <authorList>
            <person name="Palmer J.M."/>
        </authorList>
    </citation>
    <scope>NUCLEOTIDE SEQUENCE [LARGE SCALE GENOMIC DNA]</scope>
    <source>
        <strain evidence="7 8">XC_2019</strain>
        <tissue evidence="7">Muscle</tissue>
    </source>
</reference>
<feature type="domain" description="Anaphase-promoting complex subunit 11 RING-H2 finger" evidence="6">
    <location>
        <begin position="29"/>
        <end position="54"/>
    </location>
</feature>
<keyword evidence="8" id="KW-1185">Reference proteome</keyword>
<dbReference type="InterPro" id="IPR013083">
    <property type="entry name" value="Znf_RING/FYVE/PHD"/>
</dbReference>
<keyword evidence="4" id="KW-0862">Zinc</keyword>
<protein>
    <recommendedName>
        <fullName evidence="6">Anaphase-promoting complex subunit 11 RING-H2 finger domain-containing protein</fullName>
    </recommendedName>
</protein>
<feature type="non-terminal residue" evidence="7">
    <location>
        <position position="1"/>
    </location>
</feature>
<dbReference type="InterPro" id="IPR024991">
    <property type="entry name" value="RING-H2_APC11"/>
</dbReference>
<evidence type="ECO:0000313" key="8">
    <source>
        <dbReference type="Proteomes" id="UP001434883"/>
    </source>
</evidence>
<evidence type="ECO:0000259" key="6">
    <source>
        <dbReference type="Pfam" id="PF12861"/>
    </source>
</evidence>
<keyword evidence="2" id="KW-0863">Zinc-finger</keyword>
<comment type="caution">
    <text evidence="7">The sequence shown here is derived from an EMBL/GenBank/DDBJ whole genome shotgun (WGS) entry which is preliminary data.</text>
</comment>
<organism evidence="7 8">
    <name type="scientific">Xenoophorus captivus</name>
    <dbReference type="NCBI Taxonomy" id="1517983"/>
    <lineage>
        <taxon>Eukaryota</taxon>
        <taxon>Metazoa</taxon>
        <taxon>Chordata</taxon>
        <taxon>Craniata</taxon>
        <taxon>Vertebrata</taxon>
        <taxon>Euteleostomi</taxon>
        <taxon>Actinopterygii</taxon>
        <taxon>Neopterygii</taxon>
        <taxon>Teleostei</taxon>
        <taxon>Neoteleostei</taxon>
        <taxon>Acanthomorphata</taxon>
        <taxon>Ovalentaria</taxon>
        <taxon>Atherinomorphae</taxon>
        <taxon>Cyprinodontiformes</taxon>
        <taxon>Goodeidae</taxon>
        <taxon>Xenoophorus</taxon>
    </lineage>
</organism>
<evidence type="ECO:0000256" key="4">
    <source>
        <dbReference type="ARBA" id="ARBA00022833"/>
    </source>
</evidence>
<sequence length="82" mass="9290">RGFSSSLVRMKVKIRQWSGVASWSWVANDENCGICRMPFNGCCPDCEYLSRDIVRLYTASLLEHICHLTLKSKYTSGSKQLG</sequence>
<gene>
    <name evidence="7" type="ORF">XENOCAPTIV_023196</name>
</gene>
<proteinExistence type="predicted"/>
<evidence type="ECO:0000313" key="7">
    <source>
        <dbReference type="EMBL" id="MEQ2202056.1"/>
    </source>
</evidence>
<dbReference type="InterPro" id="IPR051031">
    <property type="entry name" value="RING-box_E3_Ubiquitin_Ligase"/>
</dbReference>
<evidence type="ECO:0000256" key="1">
    <source>
        <dbReference type="ARBA" id="ARBA00022723"/>
    </source>
</evidence>